<dbReference type="PANTHER" id="PTHR44591:SF3">
    <property type="entry name" value="RESPONSE REGULATORY DOMAIN-CONTAINING PROTEIN"/>
    <property type="match status" value="1"/>
</dbReference>
<evidence type="ECO:0000313" key="4">
    <source>
        <dbReference type="EMBL" id="QDU36679.1"/>
    </source>
</evidence>
<dbReference type="InterPro" id="IPR041657">
    <property type="entry name" value="HTH_17"/>
</dbReference>
<dbReference type="Pfam" id="PF12728">
    <property type="entry name" value="HTH_17"/>
    <property type="match status" value="1"/>
</dbReference>
<gene>
    <name evidence="4" type="primary">mprA_2</name>
    <name evidence="4" type="ORF">Mal4_09670</name>
</gene>
<keyword evidence="5" id="KW-1185">Reference proteome</keyword>
<dbReference type="Pfam" id="PF00072">
    <property type="entry name" value="Response_reg"/>
    <property type="match status" value="1"/>
</dbReference>
<dbReference type="GO" id="GO:0000160">
    <property type="term" value="P:phosphorelay signal transduction system"/>
    <property type="evidence" value="ECO:0007669"/>
    <property type="project" value="InterPro"/>
</dbReference>
<dbReference type="AlphaFoldDB" id="A0A517Z2K7"/>
<dbReference type="InterPro" id="IPR001789">
    <property type="entry name" value="Sig_transdc_resp-reg_receiver"/>
</dbReference>
<dbReference type="PANTHER" id="PTHR44591">
    <property type="entry name" value="STRESS RESPONSE REGULATOR PROTEIN 1"/>
    <property type="match status" value="1"/>
</dbReference>
<dbReference type="CDD" id="cd17574">
    <property type="entry name" value="REC_OmpR"/>
    <property type="match status" value="1"/>
</dbReference>
<evidence type="ECO:0000313" key="5">
    <source>
        <dbReference type="Proteomes" id="UP000320496"/>
    </source>
</evidence>
<dbReference type="KEGG" id="mri:Mal4_09670"/>
<dbReference type="SMART" id="SM00448">
    <property type="entry name" value="REC"/>
    <property type="match status" value="1"/>
</dbReference>
<sequence length="194" mass="21665">MKTVFTTGEAAKICKVSQQTIIRCFDSGQLKGFRVPGSRFRRIPRDVLYKFMKENGIPTDALESGKRKALVVDDDQDLVELLRDALEADGRFEVKVANNGFDAGMLVKEYRPDVLVLDVMLPDINGKEVCQRVRSDSSLDDVKIICISGMVEADKISELKDAGANDFMQKPFEVDQLVDRLCKMLDMEPAAAGR</sequence>
<dbReference type="SUPFAM" id="SSF52172">
    <property type="entry name" value="CheY-like"/>
    <property type="match status" value="1"/>
</dbReference>
<dbReference type="Gene3D" id="3.40.50.2300">
    <property type="match status" value="1"/>
</dbReference>
<evidence type="ECO:0000256" key="2">
    <source>
        <dbReference type="PROSITE-ProRule" id="PRU00169"/>
    </source>
</evidence>
<reference evidence="4 5" key="1">
    <citation type="submission" date="2019-02" db="EMBL/GenBank/DDBJ databases">
        <title>Deep-cultivation of Planctomycetes and their phenomic and genomic characterization uncovers novel biology.</title>
        <authorList>
            <person name="Wiegand S."/>
            <person name="Jogler M."/>
            <person name="Boedeker C."/>
            <person name="Pinto D."/>
            <person name="Vollmers J."/>
            <person name="Rivas-Marin E."/>
            <person name="Kohn T."/>
            <person name="Peeters S.H."/>
            <person name="Heuer A."/>
            <person name="Rast P."/>
            <person name="Oberbeckmann S."/>
            <person name="Bunk B."/>
            <person name="Jeske O."/>
            <person name="Meyerdierks A."/>
            <person name="Storesund J.E."/>
            <person name="Kallscheuer N."/>
            <person name="Luecker S."/>
            <person name="Lage O.M."/>
            <person name="Pohl T."/>
            <person name="Merkel B.J."/>
            <person name="Hornburger P."/>
            <person name="Mueller R.-W."/>
            <person name="Bruemmer F."/>
            <person name="Labrenz M."/>
            <person name="Spormann A.M."/>
            <person name="Op den Camp H."/>
            <person name="Overmann J."/>
            <person name="Amann R."/>
            <person name="Jetten M.S.M."/>
            <person name="Mascher T."/>
            <person name="Medema M.H."/>
            <person name="Devos D.P."/>
            <person name="Kaster A.-K."/>
            <person name="Ovreas L."/>
            <person name="Rohde M."/>
            <person name="Galperin M.Y."/>
            <person name="Jogler C."/>
        </authorList>
    </citation>
    <scope>NUCLEOTIDE SEQUENCE [LARGE SCALE GENOMIC DNA]</scope>
    <source>
        <strain evidence="4 5">Mal4</strain>
    </source>
</reference>
<dbReference type="InterPro" id="IPR050595">
    <property type="entry name" value="Bact_response_regulator"/>
</dbReference>
<evidence type="ECO:0000259" key="3">
    <source>
        <dbReference type="PROSITE" id="PS50110"/>
    </source>
</evidence>
<dbReference type="OrthoDB" id="261949at2"/>
<dbReference type="PROSITE" id="PS50110">
    <property type="entry name" value="RESPONSE_REGULATORY"/>
    <property type="match status" value="1"/>
</dbReference>
<dbReference type="InterPro" id="IPR011006">
    <property type="entry name" value="CheY-like_superfamily"/>
</dbReference>
<dbReference type="Proteomes" id="UP000320496">
    <property type="component" value="Chromosome"/>
</dbReference>
<proteinExistence type="predicted"/>
<keyword evidence="1 2" id="KW-0597">Phosphoprotein</keyword>
<feature type="domain" description="Response regulatory" evidence="3">
    <location>
        <begin position="68"/>
        <end position="185"/>
    </location>
</feature>
<feature type="modified residue" description="4-aspartylphosphate" evidence="2">
    <location>
        <position position="118"/>
    </location>
</feature>
<accession>A0A517Z2K7</accession>
<name>A0A517Z2K7_9PLAN</name>
<evidence type="ECO:0000256" key="1">
    <source>
        <dbReference type="ARBA" id="ARBA00022553"/>
    </source>
</evidence>
<dbReference type="RefSeq" id="WP_145367316.1">
    <property type="nucleotide sequence ID" value="NZ_CP036275.1"/>
</dbReference>
<organism evidence="4 5">
    <name type="scientific">Maioricimonas rarisocia</name>
    <dbReference type="NCBI Taxonomy" id="2528026"/>
    <lineage>
        <taxon>Bacteria</taxon>
        <taxon>Pseudomonadati</taxon>
        <taxon>Planctomycetota</taxon>
        <taxon>Planctomycetia</taxon>
        <taxon>Planctomycetales</taxon>
        <taxon>Planctomycetaceae</taxon>
        <taxon>Maioricimonas</taxon>
    </lineage>
</organism>
<protein>
    <submittedName>
        <fullName evidence="4">Response regulator MprA</fullName>
    </submittedName>
</protein>
<dbReference type="EMBL" id="CP036275">
    <property type="protein sequence ID" value="QDU36679.1"/>
    <property type="molecule type" value="Genomic_DNA"/>
</dbReference>